<reference evidence="1" key="1">
    <citation type="submission" date="2022-08" db="EMBL/GenBank/DDBJ databases">
        <title>Genome Sequence of Fusarium decemcellulare.</title>
        <authorList>
            <person name="Buettner E."/>
        </authorList>
    </citation>
    <scope>NUCLEOTIDE SEQUENCE</scope>
    <source>
        <strain evidence="1">Babe19</strain>
    </source>
</reference>
<dbReference type="Proteomes" id="UP001148629">
    <property type="component" value="Unassembled WGS sequence"/>
</dbReference>
<protein>
    <submittedName>
        <fullName evidence="1">Uncharacterized protein</fullName>
    </submittedName>
</protein>
<sequence length="133" mass="13985">MTGITDQLGVLGQDTPPDSRLGGFPLASPPLHLLVGDVDINTVPDGVDRHHISVLDQCNGASDHGLWHNVANNEAVGRSAVSSVRHQCQIRQASSHDGSRGLQLLGHARASLGALVPHDDNQIAVLALDLALF</sequence>
<name>A0ACC1R999_9HYPO</name>
<gene>
    <name evidence="1" type="ORF">NM208_g16745</name>
</gene>
<organism evidence="1 2">
    <name type="scientific">Fusarium decemcellulare</name>
    <dbReference type="NCBI Taxonomy" id="57161"/>
    <lineage>
        <taxon>Eukaryota</taxon>
        <taxon>Fungi</taxon>
        <taxon>Dikarya</taxon>
        <taxon>Ascomycota</taxon>
        <taxon>Pezizomycotina</taxon>
        <taxon>Sordariomycetes</taxon>
        <taxon>Hypocreomycetidae</taxon>
        <taxon>Hypocreales</taxon>
        <taxon>Nectriaceae</taxon>
        <taxon>Fusarium</taxon>
        <taxon>Fusarium decemcellulare species complex</taxon>
    </lineage>
</organism>
<evidence type="ECO:0000313" key="1">
    <source>
        <dbReference type="EMBL" id="KAJ3502360.1"/>
    </source>
</evidence>
<proteinExistence type="predicted"/>
<evidence type="ECO:0000313" key="2">
    <source>
        <dbReference type="Proteomes" id="UP001148629"/>
    </source>
</evidence>
<accession>A0ACC1R999</accession>
<dbReference type="EMBL" id="JANRMS010005421">
    <property type="protein sequence ID" value="KAJ3502360.1"/>
    <property type="molecule type" value="Genomic_DNA"/>
</dbReference>
<comment type="caution">
    <text evidence="1">The sequence shown here is derived from an EMBL/GenBank/DDBJ whole genome shotgun (WGS) entry which is preliminary data.</text>
</comment>
<keyword evidence="2" id="KW-1185">Reference proteome</keyword>